<protein>
    <submittedName>
        <fullName evidence="1">Uncharacterized protein</fullName>
    </submittedName>
</protein>
<sequence length="539" mass="64104">MFKHFLCQLFSSQCQLNSLRLDIGSYDIDQCIKIFSDSYYNPISNQFQSSCMTLSRLYIRIKCTYFLEHLIEHIPALERLSVEFNKTLNIQPRSVSLIEQLCQSNGNWYNKVPNLRYFALKSFILNDLEFVYLKWLLNNLNHVQKLKLRLGNEKRYRTDQIIWKSFIDANFVQQYCLPDIIDNIINFDFYISSPCQLLPIDAEKVVSSFQYHPLFINRQWTNIKYFYDPIRSYQHLFSTNINITLQSFNGLVNDPYVFQWPNIQHISIDFHPSLYIFLEQLDEKFPSVSSITVYMEYYKSFDEADVQLSLTKPFKTGLHKVADIRFRNITKFTFGDRFFRENYPGDKSIDRNKERAKVLAHLISMPVQLKYILLEKFQWLLHVIEYAFNELKTNALSSVRYTEFGIPSCNCGGNESTYIGKHLVPFLKMYMPHLQTLRLWRPDDFAWTTVLPNLPEGYFREASHHPWWTVLYTSELIAQQVIVFEQDLCQLVEQLKHFAFLDIYGAIPYQKVQAYRSMVQTRFSNCRSHVDVSRFCLWL</sequence>
<proteinExistence type="predicted"/>
<evidence type="ECO:0000313" key="1">
    <source>
        <dbReference type="EMBL" id="CAF1262056.1"/>
    </source>
</evidence>
<organism evidence="1 2">
    <name type="scientific">Rotaria magnacalcarata</name>
    <dbReference type="NCBI Taxonomy" id="392030"/>
    <lineage>
        <taxon>Eukaryota</taxon>
        <taxon>Metazoa</taxon>
        <taxon>Spiralia</taxon>
        <taxon>Gnathifera</taxon>
        <taxon>Rotifera</taxon>
        <taxon>Eurotatoria</taxon>
        <taxon>Bdelloidea</taxon>
        <taxon>Philodinida</taxon>
        <taxon>Philodinidae</taxon>
        <taxon>Rotaria</taxon>
    </lineage>
</organism>
<name>A0A815ANI3_9BILA</name>
<dbReference type="EMBL" id="CAJNOV010006831">
    <property type="protein sequence ID" value="CAF1262056.1"/>
    <property type="molecule type" value="Genomic_DNA"/>
</dbReference>
<accession>A0A815ANI3</accession>
<evidence type="ECO:0000313" key="2">
    <source>
        <dbReference type="Proteomes" id="UP000663855"/>
    </source>
</evidence>
<gene>
    <name evidence="1" type="ORF">CJN711_LOCUS15040</name>
</gene>
<dbReference type="Proteomes" id="UP000663855">
    <property type="component" value="Unassembled WGS sequence"/>
</dbReference>
<reference evidence="1" key="1">
    <citation type="submission" date="2021-02" db="EMBL/GenBank/DDBJ databases">
        <authorList>
            <person name="Nowell W R."/>
        </authorList>
    </citation>
    <scope>NUCLEOTIDE SEQUENCE</scope>
</reference>
<comment type="caution">
    <text evidence="1">The sequence shown here is derived from an EMBL/GenBank/DDBJ whole genome shotgun (WGS) entry which is preliminary data.</text>
</comment>
<dbReference type="AlphaFoldDB" id="A0A815ANI3"/>